<name>A0AAV1MXH8_SCOSC</name>
<gene>
    <name evidence="1" type="ORF">FSCOSCO3_A014764</name>
</gene>
<dbReference type="AlphaFoldDB" id="A0AAV1MXH8"/>
<evidence type="ECO:0000313" key="2">
    <source>
        <dbReference type="Proteomes" id="UP001314229"/>
    </source>
</evidence>
<accession>A0AAV1MXH8</accession>
<reference evidence="1 2" key="1">
    <citation type="submission" date="2024-01" db="EMBL/GenBank/DDBJ databases">
        <authorList>
            <person name="Alioto T."/>
            <person name="Alioto T."/>
            <person name="Gomez Garrido J."/>
        </authorList>
    </citation>
    <scope>NUCLEOTIDE SEQUENCE [LARGE SCALE GENOMIC DNA]</scope>
</reference>
<dbReference type="EMBL" id="CAWUFR010000007">
    <property type="protein sequence ID" value="CAK6951552.1"/>
    <property type="molecule type" value="Genomic_DNA"/>
</dbReference>
<proteinExistence type="predicted"/>
<dbReference type="Proteomes" id="UP001314229">
    <property type="component" value="Unassembled WGS sequence"/>
</dbReference>
<keyword evidence="2" id="KW-1185">Reference proteome</keyword>
<comment type="caution">
    <text evidence="1">The sequence shown here is derived from an EMBL/GenBank/DDBJ whole genome shotgun (WGS) entry which is preliminary data.</text>
</comment>
<protein>
    <submittedName>
        <fullName evidence="1">Uncharacterized protein</fullName>
    </submittedName>
</protein>
<sequence length="109" mass="12303">MLAQALNLSPMVDTLPGTTPLFLSGVRPRVPLLDFSQMLKDQTVDYIEYLLWIVVNRKSQYCHKGDRAGSDQQAFFGETSYNKAKIMDYKTGRNDRFAAVQSTLGPEIL</sequence>
<organism evidence="1 2">
    <name type="scientific">Scomber scombrus</name>
    <name type="common">Atlantic mackerel</name>
    <name type="synonym">Scomber vernalis</name>
    <dbReference type="NCBI Taxonomy" id="13677"/>
    <lineage>
        <taxon>Eukaryota</taxon>
        <taxon>Metazoa</taxon>
        <taxon>Chordata</taxon>
        <taxon>Craniata</taxon>
        <taxon>Vertebrata</taxon>
        <taxon>Euteleostomi</taxon>
        <taxon>Actinopterygii</taxon>
        <taxon>Neopterygii</taxon>
        <taxon>Teleostei</taxon>
        <taxon>Neoteleostei</taxon>
        <taxon>Acanthomorphata</taxon>
        <taxon>Pelagiaria</taxon>
        <taxon>Scombriformes</taxon>
        <taxon>Scombridae</taxon>
        <taxon>Scomber</taxon>
    </lineage>
</organism>
<evidence type="ECO:0000313" key="1">
    <source>
        <dbReference type="EMBL" id="CAK6951552.1"/>
    </source>
</evidence>